<dbReference type="SUPFAM" id="SSF53474">
    <property type="entry name" value="alpha/beta-Hydrolases"/>
    <property type="match status" value="2"/>
</dbReference>
<dbReference type="Pfam" id="PF00151">
    <property type="entry name" value="Lipase"/>
    <property type="match status" value="3"/>
</dbReference>
<dbReference type="InterPro" id="IPR033906">
    <property type="entry name" value="Lipase_N"/>
</dbReference>
<feature type="domain" description="Lipase" evidence="5">
    <location>
        <begin position="367"/>
        <end position="440"/>
    </location>
</feature>
<dbReference type="GO" id="GO:0005615">
    <property type="term" value="C:extracellular space"/>
    <property type="evidence" value="ECO:0007669"/>
    <property type="project" value="TreeGrafter"/>
</dbReference>
<comment type="similarity">
    <text evidence="2 4">Belongs to the AB hydrolase superfamily. Lipase family.</text>
</comment>
<dbReference type="AlphaFoldDB" id="K1RB01"/>
<evidence type="ECO:0000313" key="6">
    <source>
        <dbReference type="EMBL" id="EKC38405.1"/>
    </source>
</evidence>
<dbReference type="GO" id="GO:0016042">
    <property type="term" value="P:lipid catabolic process"/>
    <property type="evidence" value="ECO:0007669"/>
    <property type="project" value="TreeGrafter"/>
</dbReference>
<dbReference type="InParanoid" id="K1RB01"/>
<proteinExistence type="inferred from homology"/>
<dbReference type="InterPro" id="IPR000734">
    <property type="entry name" value="TAG_lipase"/>
</dbReference>
<evidence type="ECO:0000256" key="4">
    <source>
        <dbReference type="RuleBase" id="RU004262"/>
    </source>
</evidence>
<organism evidence="6">
    <name type="scientific">Magallana gigas</name>
    <name type="common">Pacific oyster</name>
    <name type="synonym">Crassostrea gigas</name>
    <dbReference type="NCBI Taxonomy" id="29159"/>
    <lineage>
        <taxon>Eukaryota</taxon>
        <taxon>Metazoa</taxon>
        <taxon>Spiralia</taxon>
        <taxon>Lophotrochozoa</taxon>
        <taxon>Mollusca</taxon>
        <taxon>Bivalvia</taxon>
        <taxon>Autobranchia</taxon>
        <taxon>Pteriomorphia</taxon>
        <taxon>Ostreida</taxon>
        <taxon>Ostreoidea</taxon>
        <taxon>Ostreidae</taxon>
        <taxon>Magallana</taxon>
    </lineage>
</organism>
<dbReference type="InterPro" id="IPR013818">
    <property type="entry name" value="Lipase"/>
</dbReference>
<dbReference type="PRINTS" id="PR00821">
    <property type="entry name" value="TAGLIPASE"/>
</dbReference>
<name>K1RB01_MAGGI</name>
<evidence type="ECO:0000259" key="5">
    <source>
        <dbReference type="Pfam" id="PF00151"/>
    </source>
</evidence>
<dbReference type="CDD" id="cd00707">
    <property type="entry name" value="Pancreat_lipase_like"/>
    <property type="match status" value="1"/>
</dbReference>
<feature type="domain" description="Lipase" evidence="5">
    <location>
        <begin position="48"/>
        <end position="199"/>
    </location>
</feature>
<accession>K1RB01</accession>
<dbReference type="HOGENOM" id="CLU_586968_0_0_1"/>
<gene>
    <name evidence="6" type="ORF">CGI_10011093</name>
</gene>
<dbReference type="GO" id="GO:0052689">
    <property type="term" value="F:carboxylic ester hydrolase activity"/>
    <property type="evidence" value="ECO:0007669"/>
    <property type="project" value="InterPro"/>
</dbReference>
<keyword evidence="3" id="KW-0964">Secreted</keyword>
<sequence>MRTAVEPFFFLLCRLILLIFAPTFASVERRSLACYVPYGCFYSDGHIKTPQSPSLINTRFRLFQRIQVSQVAETGGTPLASDLDAFTGFVNATKKTKVIVHGFLDNGHDNWVTYAKDELLVKGDFNIIIVDWGTGAQWPYEQAAGNVFLVGAELSHLLKHLHDHGGVNYADVHIIGHSLGAHIAGLAGHPLTSIGRITGTPLASDLDAFTGFVNATKKTKVIVHGFLDNGHDNWVTYAKDELLVKGDFNIIIVDWGTGAQWPYEQAAGNVFLVGAELSHLLKHLHDHGGVNYADVHIIGHSLGAHIAGLAGHPLTSIGRITGLDPADPLFTGKPINRRLNRDDATFVDVIHTDATEFAVTKGRSVSTSLSCSHSRAHDYFIESINSPCKFFAHQCSSKSDFENGKCLSCPAGGCGVMGYDADATTARGALYLSTSYHSPYCGKNVACVHKEVSKIGTRVCFLNNLL</sequence>
<feature type="domain" description="Lipase" evidence="5">
    <location>
        <begin position="214"/>
        <end position="357"/>
    </location>
</feature>
<reference evidence="6" key="1">
    <citation type="journal article" date="2012" name="Nature">
        <title>The oyster genome reveals stress adaptation and complexity of shell formation.</title>
        <authorList>
            <person name="Zhang G."/>
            <person name="Fang X."/>
            <person name="Guo X."/>
            <person name="Li L."/>
            <person name="Luo R."/>
            <person name="Xu F."/>
            <person name="Yang P."/>
            <person name="Zhang L."/>
            <person name="Wang X."/>
            <person name="Qi H."/>
            <person name="Xiong Z."/>
            <person name="Que H."/>
            <person name="Xie Y."/>
            <person name="Holland P.W."/>
            <person name="Paps J."/>
            <person name="Zhu Y."/>
            <person name="Wu F."/>
            <person name="Chen Y."/>
            <person name="Wang J."/>
            <person name="Peng C."/>
            <person name="Meng J."/>
            <person name="Yang L."/>
            <person name="Liu J."/>
            <person name="Wen B."/>
            <person name="Zhang N."/>
            <person name="Huang Z."/>
            <person name="Zhu Q."/>
            <person name="Feng Y."/>
            <person name="Mount A."/>
            <person name="Hedgecock D."/>
            <person name="Xu Z."/>
            <person name="Liu Y."/>
            <person name="Domazet-Loso T."/>
            <person name="Du Y."/>
            <person name="Sun X."/>
            <person name="Zhang S."/>
            <person name="Liu B."/>
            <person name="Cheng P."/>
            <person name="Jiang X."/>
            <person name="Li J."/>
            <person name="Fan D."/>
            <person name="Wang W."/>
            <person name="Fu W."/>
            <person name="Wang T."/>
            <person name="Wang B."/>
            <person name="Zhang J."/>
            <person name="Peng Z."/>
            <person name="Li Y."/>
            <person name="Li N."/>
            <person name="Wang J."/>
            <person name="Chen M."/>
            <person name="He Y."/>
            <person name="Tan F."/>
            <person name="Song X."/>
            <person name="Zheng Q."/>
            <person name="Huang R."/>
            <person name="Yang H."/>
            <person name="Du X."/>
            <person name="Chen L."/>
            <person name="Yang M."/>
            <person name="Gaffney P.M."/>
            <person name="Wang S."/>
            <person name="Luo L."/>
            <person name="She Z."/>
            <person name="Ming Y."/>
            <person name="Huang W."/>
            <person name="Zhang S."/>
            <person name="Huang B."/>
            <person name="Zhang Y."/>
            <person name="Qu T."/>
            <person name="Ni P."/>
            <person name="Miao G."/>
            <person name="Wang J."/>
            <person name="Wang Q."/>
            <person name="Steinberg C.E."/>
            <person name="Wang H."/>
            <person name="Li N."/>
            <person name="Qian L."/>
            <person name="Zhang G."/>
            <person name="Li Y."/>
            <person name="Yang H."/>
            <person name="Liu X."/>
            <person name="Wang J."/>
            <person name="Yin Y."/>
            <person name="Wang J."/>
        </authorList>
    </citation>
    <scope>NUCLEOTIDE SEQUENCE [LARGE SCALE GENOMIC DNA]</scope>
    <source>
        <strain evidence="6">05x7-T-G4-1.051#20</strain>
    </source>
</reference>
<dbReference type="InterPro" id="IPR016272">
    <property type="entry name" value="Lipase_LIPH"/>
</dbReference>
<dbReference type="CDD" id="cd00741">
    <property type="entry name" value="Lipase"/>
    <property type="match status" value="1"/>
</dbReference>
<dbReference type="PANTHER" id="PTHR11610">
    <property type="entry name" value="LIPASE"/>
    <property type="match status" value="1"/>
</dbReference>
<evidence type="ECO:0000256" key="2">
    <source>
        <dbReference type="ARBA" id="ARBA00010701"/>
    </source>
</evidence>
<evidence type="ECO:0000256" key="3">
    <source>
        <dbReference type="ARBA" id="ARBA00022525"/>
    </source>
</evidence>
<dbReference type="GO" id="GO:0016298">
    <property type="term" value="F:lipase activity"/>
    <property type="evidence" value="ECO:0007669"/>
    <property type="project" value="InterPro"/>
</dbReference>
<dbReference type="PIRSF" id="PIRSF000865">
    <property type="entry name" value="Lipoprotein_lipase_LIPH"/>
    <property type="match status" value="1"/>
</dbReference>
<dbReference type="Gene3D" id="3.40.50.1820">
    <property type="entry name" value="alpha/beta hydrolase"/>
    <property type="match status" value="2"/>
</dbReference>
<dbReference type="EMBL" id="JH815790">
    <property type="protein sequence ID" value="EKC38405.1"/>
    <property type="molecule type" value="Genomic_DNA"/>
</dbReference>
<protein>
    <submittedName>
        <fullName evidence="6">Pancreatic lipase-related protein 1</fullName>
    </submittedName>
</protein>
<evidence type="ECO:0000256" key="1">
    <source>
        <dbReference type="ARBA" id="ARBA00004613"/>
    </source>
</evidence>
<comment type="subcellular location">
    <subcellularLocation>
        <location evidence="1">Secreted</location>
    </subcellularLocation>
</comment>
<dbReference type="InterPro" id="IPR029058">
    <property type="entry name" value="AB_hydrolase_fold"/>
</dbReference>